<dbReference type="AlphaFoldDB" id="A0A1I8F7P0"/>
<sequence length="180" mass="19177">CLMSTNTTATRPAASRPACTVLAVNELDDEASLMASIGLNQLSAIACLEDHQRWLKLQQRQSAAERSNSAGSQDQQDPDSRRLLQLCTDAVEFETPANRYACGVCLSPCGYAVAHRANCLACGRLACSLCLRLLLPDNIPAADAIDGDVQLRPAAAAPVADCQTRAIIRAMGLSHLLARD</sequence>
<dbReference type="SUPFAM" id="SSF57903">
    <property type="entry name" value="FYVE/PHD zinc finger"/>
    <property type="match status" value="1"/>
</dbReference>
<accession>A0A1I8F7P0</accession>
<keyword evidence="2" id="KW-1185">Reference proteome</keyword>
<feature type="compositionally biased region" description="Polar residues" evidence="1">
    <location>
        <begin position="59"/>
        <end position="75"/>
    </location>
</feature>
<name>A0A1I8F7P0_9PLAT</name>
<dbReference type="Proteomes" id="UP000095280">
    <property type="component" value="Unplaced"/>
</dbReference>
<feature type="region of interest" description="Disordered" evidence="1">
    <location>
        <begin position="59"/>
        <end position="79"/>
    </location>
</feature>
<organism evidence="2 3">
    <name type="scientific">Macrostomum lignano</name>
    <dbReference type="NCBI Taxonomy" id="282301"/>
    <lineage>
        <taxon>Eukaryota</taxon>
        <taxon>Metazoa</taxon>
        <taxon>Spiralia</taxon>
        <taxon>Lophotrochozoa</taxon>
        <taxon>Platyhelminthes</taxon>
        <taxon>Rhabditophora</taxon>
        <taxon>Macrostomorpha</taxon>
        <taxon>Macrostomida</taxon>
        <taxon>Macrostomidae</taxon>
        <taxon>Macrostomum</taxon>
    </lineage>
</organism>
<dbReference type="WBParaSite" id="maker-unitig_23661-snap-gene-0.4-mRNA-1">
    <property type="protein sequence ID" value="maker-unitig_23661-snap-gene-0.4-mRNA-1"/>
    <property type="gene ID" value="maker-unitig_23661-snap-gene-0.4"/>
</dbReference>
<protein>
    <submittedName>
        <fullName evidence="3">Rhodanese_C domain-containing protein</fullName>
    </submittedName>
</protein>
<reference evidence="3" key="1">
    <citation type="submission" date="2016-11" db="UniProtKB">
        <authorList>
            <consortium name="WormBaseParasite"/>
        </authorList>
    </citation>
    <scope>IDENTIFICATION</scope>
</reference>
<dbReference type="InterPro" id="IPR011011">
    <property type="entry name" value="Znf_FYVE_PHD"/>
</dbReference>
<evidence type="ECO:0000256" key="1">
    <source>
        <dbReference type="SAM" id="MobiDB-lite"/>
    </source>
</evidence>
<proteinExistence type="predicted"/>
<evidence type="ECO:0000313" key="3">
    <source>
        <dbReference type="WBParaSite" id="maker-unitig_23661-snap-gene-0.4-mRNA-1"/>
    </source>
</evidence>
<evidence type="ECO:0000313" key="2">
    <source>
        <dbReference type="Proteomes" id="UP000095280"/>
    </source>
</evidence>